<protein>
    <recommendedName>
        <fullName evidence="3 9">Transketolase</fullName>
        <ecNumber evidence="3 9">2.2.1.1</ecNumber>
    </recommendedName>
</protein>
<dbReference type="HOGENOM" id="CLU_009227_0_0_7"/>
<dbReference type="CDD" id="cd07033">
    <property type="entry name" value="TPP_PYR_DXS_TK_like"/>
    <property type="match status" value="1"/>
</dbReference>
<dbReference type="GO" id="GO:0006098">
    <property type="term" value="P:pentose-phosphate shunt"/>
    <property type="evidence" value="ECO:0007669"/>
    <property type="project" value="TreeGrafter"/>
</dbReference>
<dbReference type="RefSeq" id="WP_011419348.1">
    <property type="nucleotide sequence ID" value="NC_007760.1"/>
</dbReference>
<evidence type="ECO:0000313" key="17">
    <source>
        <dbReference type="EMBL" id="ABC80065.1"/>
    </source>
</evidence>
<feature type="active site" description="Proton donor" evidence="10">
    <location>
        <position position="412"/>
    </location>
</feature>
<organism evidence="17 18">
    <name type="scientific">Anaeromyxobacter dehalogenans (strain 2CP-C)</name>
    <dbReference type="NCBI Taxonomy" id="290397"/>
    <lineage>
        <taxon>Bacteria</taxon>
        <taxon>Pseudomonadati</taxon>
        <taxon>Myxococcota</taxon>
        <taxon>Myxococcia</taxon>
        <taxon>Myxococcales</taxon>
        <taxon>Cystobacterineae</taxon>
        <taxon>Anaeromyxobacteraceae</taxon>
        <taxon>Anaeromyxobacter</taxon>
    </lineage>
</organism>
<name>Q2IMN0_ANADE</name>
<gene>
    <name evidence="17" type="ordered locus">Adeh_0289</name>
</gene>
<feature type="binding site" evidence="12">
    <location>
        <position position="265"/>
    </location>
    <ligand>
        <name>thiamine diphosphate</name>
        <dbReference type="ChEBI" id="CHEBI:58937"/>
    </ligand>
</feature>
<dbReference type="InterPro" id="IPR049557">
    <property type="entry name" value="Transketolase_CS"/>
</dbReference>
<dbReference type="AlphaFoldDB" id="Q2IMN0"/>
<dbReference type="InterPro" id="IPR029061">
    <property type="entry name" value="THDP-binding"/>
</dbReference>
<feature type="binding site" evidence="11">
    <location>
        <position position="474"/>
    </location>
    <ligand>
        <name>substrate</name>
    </ligand>
</feature>
<dbReference type="InterPro" id="IPR033247">
    <property type="entry name" value="Transketolase_fam"/>
</dbReference>
<dbReference type="GO" id="GO:0004802">
    <property type="term" value="F:transketolase activity"/>
    <property type="evidence" value="ECO:0007669"/>
    <property type="project" value="UniProtKB-UniRule"/>
</dbReference>
<comment type="cofactor">
    <cofactor evidence="13">
        <name>Mg(2+)</name>
        <dbReference type="ChEBI" id="CHEBI:18420"/>
    </cofactor>
    <text evidence="13">Binds 1 Mg(2+) ion per subunit. Can also utilize other divalent metal cations, such as Ca(2+), Mn(2+) and Co(2+).</text>
</comment>
<feature type="site" description="Important for catalytic activity" evidence="14">
    <location>
        <position position="265"/>
    </location>
</feature>
<dbReference type="KEGG" id="ade:Adeh_0289"/>
<dbReference type="CDD" id="cd02012">
    <property type="entry name" value="TPP_TK"/>
    <property type="match status" value="1"/>
</dbReference>
<evidence type="ECO:0000256" key="7">
    <source>
        <dbReference type="ARBA" id="ARBA00023052"/>
    </source>
</evidence>
<evidence type="ECO:0000256" key="13">
    <source>
        <dbReference type="PIRSR" id="PIRSR605478-4"/>
    </source>
</evidence>
<evidence type="ECO:0000256" key="5">
    <source>
        <dbReference type="ARBA" id="ARBA00022723"/>
    </source>
</evidence>
<dbReference type="PROSITE" id="PS00802">
    <property type="entry name" value="TRANSKETOLASE_2"/>
    <property type="match status" value="1"/>
</dbReference>
<keyword evidence="5 13" id="KW-0479">Metal-binding</keyword>
<keyword evidence="15" id="KW-0106">Calcium</keyword>
<evidence type="ECO:0000256" key="6">
    <source>
        <dbReference type="ARBA" id="ARBA00022842"/>
    </source>
</evidence>
<feature type="binding site" evidence="11">
    <location>
        <position position="470"/>
    </location>
    <ligand>
        <name>substrate</name>
    </ligand>
</feature>
<dbReference type="Pfam" id="PF00456">
    <property type="entry name" value="Transketolase_N"/>
    <property type="match status" value="1"/>
</dbReference>
<dbReference type="SMART" id="SM00861">
    <property type="entry name" value="Transket_pyr"/>
    <property type="match status" value="1"/>
</dbReference>
<feature type="binding site" evidence="12">
    <location>
        <position position="438"/>
    </location>
    <ligand>
        <name>thiamine diphosphate</name>
        <dbReference type="ChEBI" id="CHEBI:58937"/>
    </ligand>
</feature>
<feature type="binding site" evidence="13">
    <location>
        <position position="189"/>
    </location>
    <ligand>
        <name>Mg(2+)</name>
        <dbReference type="ChEBI" id="CHEBI:18420"/>
    </ligand>
</feature>
<evidence type="ECO:0000256" key="8">
    <source>
        <dbReference type="ARBA" id="ARBA00049473"/>
    </source>
</evidence>
<evidence type="ECO:0000256" key="2">
    <source>
        <dbReference type="ARBA" id="ARBA00011738"/>
    </source>
</evidence>
<feature type="binding site" evidence="11">
    <location>
        <position position="521"/>
    </location>
    <ligand>
        <name>substrate</name>
    </ligand>
</feature>
<comment type="cofactor">
    <cofactor evidence="15">
        <name>Mg(2+)</name>
        <dbReference type="ChEBI" id="CHEBI:18420"/>
    </cofactor>
    <cofactor evidence="15">
        <name>Ca(2+)</name>
        <dbReference type="ChEBI" id="CHEBI:29108"/>
    </cofactor>
    <cofactor evidence="15">
        <name>Mn(2+)</name>
        <dbReference type="ChEBI" id="CHEBI:29035"/>
    </cofactor>
    <cofactor evidence="15">
        <name>Co(2+)</name>
        <dbReference type="ChEBI" id="CHEBI:48828"/>
    </cofactor>
    <text evidence="15">Binds 1 Mg(2+) ion per subunit. Can also utilize other divalent metal cations, such as Ca(2+), Mn(2+) and Co(2+).</text>
</comment>
<evidence type="ECO:0000256" key="14">
    <source>
        <dbReference type="PIRSR" id="PIRSR605478-5"/>
    </source>
</evidence>
<feature type="binding site" evidence="13">
    <location>
        <position position="159"/>
    </location>
    <ligand>
        <name>Mg(2+)</name>
        <dbReference type="ChEBI" id="CHEBI:18420"/>
    </ligand>
</feature>
<evidence type="ECO:0000256" key="9">
    <source>
        <dbReference type="NCBIfam" id="TIGR00232"/>
    </source>
</evidence>
<dbReference type="Pfam" id="PF02779">
    <property type="entry name" value="Transket_pyr"/>
    <property type="match status" value="1"/>
</dbReference>
<dbReference type="InterPro" id="IPR005474">
    <property type="entry name" value="Transketolase_N"/>
</dbReference>
<feature type="binding site" evidence="11">
    <location>
        <position position="358"/>
    </location>
    <ligand>
        <name>substrate</name>
    </ligand>
</feature>
<accession>Q2IMN0</accession>
<feature type="binding site" evidence="11">
    <location>
        <position position="31"/>
    </location>
    <ligand>
        <name>substrate</name>
    </ligand>
</feature>
<evidence type="ECO:0000256" key="15">
    <source>
        <dbReference type="RuleBase" id="RU004996"/>
    </source>
</evidence>
<proteinExistence type="inferred from homology"/>
<feature type="domain" description="Transketolase-like pyrimidine-binding" evidence="16">
    <location>
        <begin position="355"/>
        <end position="527"/>
    </location>
</feature>
<comment type="subunit">
    <text evidence="2 15">Homodimer.</text>
</comment>
<dbReference type="FunFam" id="3.40.50.970:FF:000004">
    <property type="entry name" value="Transketolase"/>
    <property type="match status" value="1"/>
</dbReference>
<comment type="function">
    <text evidence="15">Catalyzes the transfer of a two-carbon ketol group from a ketose donor to an aldose acceptor, via a covalent intermediate with the cofactor thiamine pyrophosphate.</text>
</comment>
<dbReference type="Proteomes" id="UP000001935">
    <property type="component" value="Chromosome"/>
</dbReference>
<dbReference type="OrthoDB" id="8732661at2"/>
<comment type="catalytic activity">
    <reaction evidence="8 15">
        <text>D-sedoheptulose 7-phosphate + D-glyceraldehyde 3-phosphate = aldehydo-D-ribose 5-phosphate + D-xylulose 5-phosphate</text>
        <dbReference type="Rhea" id="RHEA:10508"/>
        <dbReference type="ChEBI" id="CHEBI:57483"/>
        <dbReference type="ChEBI" id="CHEBI:57737"/>
        <dbReference type="ChEBI" id="CHEBI:58273"/>
        <dbReference type="ChEBI" id="CHEBI:59776"/>
        <dbReference type="EC" id="2.2.1.1"/>
    </reaction>
</comment>
<feature type="binding site" evidence="11">
    <location>
        <position position="265"/>
    </location>
    <ligand>
        <name>substrate</name>
    </ligand>
</feature>
<dbReference type="SUPFAM" id="SSF52922">
    <property type="entry name" value="TK C-terminal domain-like"/>
    <property type="match status" value="1"/>
</dbReference>
<sequence length="665" mass="71201">MPNARPELVEKAVNTIRMLAADGVQQANSGHPGMPMGAADMAFVLWTRHLRFDPAEPRWLGRDRFLLSAGHGSMLLYSLLHLAGFDCTLDDLKKFRQLHSRTPGHPEYGHLPGVEITSGPLGQGFANGVGFALGHAMLSAKLGPANPVADAFVYAIVSDGDLMEGVSAEAASFAGHHKLGRLVYLYDDNGITIDGKTSITFSGEDVTKRFEAYGWHVQSVDGRDLDGIDRAIQAAKAELGRPSLVRVHTTIGFGSPGKAGKSSVHGAPLGEAELEATKKALGWPLEPRFLVPDDVRAYWAEVRAEKAAQKQAWSAAEHAWRAANPEQAALLDAHVERWVPERILDRARAELPAPDATRKVSQAILQKIAPLVPCLVGGSADLAESNLTEIKGAGSVAPGSFAGRNVHFGIREHAMGAIANGLAYDGLFVPFVGTFLQFADYMRPPVRLAALSKLQAIYVWTHDSIFLGEDGPTHQPIEHLTALRAIPNLHVCRPADPEETAAAWAHALQRRDGPTALVLTRQKLAPVKRSVPLDPEAILRGGYLVDAPAGATFTLAATGSEVPLAQAALEALAKQGVVGRLASIPCLECFLAQPKAWRDEVVPPGQRVAVVEAARGTEWWQLAGRDGLVLGIERFGSSAPEKALAEDYGFTPAQVAGRVARWLAG</sequence>
<dbReference type="NCBIfam" id="TIGR00232">
    <property type="entry name" value="tktlase_bact"/>
    <property type="match status" value="1"/>
</dbReference>
<evidence type="ECO:0000256" key="11">
    <source>
        <dbReference type="PIRSR" id="PIRSR605478-2"/>
    </source>
</evidence>
<dbReference type="FunFam" id="3.40.50.970:FF:000003">
    <property type="entry name" value="Transketolase"/>
    <property type="match status" value="1"/>
</dbReference>
<dbReference type="SUPFAM" id="SSF52518">
    <property type="entry name" value="Thiamin diphosphate-binding fold (THDP-binding)"/>
    <property type="match status" value="2"/>
</dbReference>
<dbReference type="EMBL" id="CP000251">
    <property type="protein sequence ID" value="ABC80065.1"/>
    <property type="molecule type" value="Genomic_DNA"/>
</dbReference>
<dbReference type="Gene3D" id="3.40.50.970">
    <property type="match status" value="2"/>
</dbReference>
<evidence type="ECO:0000256" key="10">
    <source>
        <dbReference type="PIRSR" id="PIRSR605478-1"/>
    </source>
</evidence>
<feature type="site" description="Important for catalytic activity" evidence="14">
    <location>
        <position position="31"/>
    </location>
</feature>
<feature type="binding site" evidence="12">
    <location>
        <position position="71"/>
    </location>
    <ligand>
        <name>thiamine diphosphate</name>
        <dbReference type="ChEBI" id="CHEBI:58937"/>
    </ligand>
</feature>
<reference evidence="17" key="1">
    <citation type="submission" date="2006-01" db="EMBL/GenBank/DDBJ databases">
        <title>Complete sequence of Anaeromyxobacter dehalogenans 2CP-C.</title>
        <authorList>
            <consortium name="US DOE Joint Genome Institute"/>
            <person name="Copeland A."/>
            <person name="Lucas S."/>
            <person name="Lapidus A."/>
            <person name="Barry K."/>
            <person name="Detter J.C."/>
            <person name="Glavina T."/>
            <person name="Hammon N."/>
            <person name="Israni S."/>
            <person name="Pitluck S."/>
            <person name="Brettin T."/>
            <person name="Bruce D."/>
            <person name="Han C."/>
            <person name="Tapia R."/>
            <person name="Gilna P."/>
            <person name="Kiss H."/>
            <person name="Schmutz J."/>
            <person name="Larimer F."/>
            <person name="Land M."/>
            <person name="Kyrpides N."/>
            <person name="Anderson I."/>
            <person name="Sanford R.A."/>
            <person name="Ritalahti K.M."/>
            <person name="Thomas H.S."/>
            <person name="Kirby J.R."/>
            <person name="Zhulin I.B."/>
            <person name="Loeffler F.E."/>
            <person name="Richardson P."/>
        </authorList>
    </citation>
    <scope>NUCLEOTIDE SEQUENCE</scope>
    <source>
        <strain evidence="17">2CP-C</strain>
    </source>
</reference>
<dbReference type="InterPro" id="IPR009014">
    <property type="entry name" value="Transketo_C/PFOR_II"/>
</dbReference>
<dbReference type="InterPro" id="IPR005475">
    <property type="entry name" value="Transketolase-like_Pyr-bd"/>
</dbReference>
<evidence type="ECO:0000259" key="16">
    <source>
        <dbReference type="SMART" id="SM00861"/>
    </source>
</evidence>
<comment type="cofactor">
    <cofactor evidence="12">
        <name>thiamine diphosphate</name>
        <dbReference type="ChEBI" id="CHEBI:58937"/>
    </cofactor>
    <text evidence="12">Binds 1 thiamine pyrophosphate per subunit. During the reaction, the substrate forms a covalent intermediate with the cofactor.</text>
</comment>
<feature type="binding site" evidence="13">
    <location>
        <position position="191"/>
    </location>
    <ligand>
        <name>Mg(2+)</name>
        <dbReference type="ChEBI" id="CHEBI:18420"/>
    </ligand>
</feature>
<feature type="binding site" evidence="12">
    <location>
        <begin position="119"/>
        <end position="121"/>
    </location>
    <ligand>
        <name>thiamine diphosphate</name>
        <dbReference type="ChEBI" id="CHEBI:58937"/>
    </ligand>
</feature>
<dbReference type="GO" id="GO:0046872">
    <property type="term" value="F:metal ion binding"/>
    <property type="evidence" value="ECO:0007669"/>
    <property type="project" value="UniProtKB-KW"/>
</dbReference>
<dbReference type="EC" id="2.2.1.1" evidence="3 9"/>
<dbReference type="InterPro" id="IPR020826">
    <property type="entry name" value="Transketolase_BS"/>
</dbReference>
<evidence type="ECO:0000256" key="3">
    <source>
        <dbReference type="ARBA" id="ARBA00013152"/>
    </source>
</evidence>
<feature type="binding site" evidence="12">
    <location>
        <position position="189"/>
    </location>
    <ligand>
        <name>thiamine diphosphate</name>
        <dbReference type="ChEBI" id="CHEBI:58937"/>
    </ligand>
</feature>
<comment type="similarity">
    <text evidence="1 15">Belongs to the transketolase family.</text>
</comment>
<dbReference type="InterPro" id="IPR055152">
    <property type="entry name" value="Transketolase-like_C_2"/>
</dbReference>
<evidence type="ECO:0000256" key="1">
    <source>
        <dbReference type="ARBA" id="ARBA00007131"/>
    </source>
</evidence>
<evidence type="ECO:0000256" key="4">
    <source>
        <dbReference type="ARBA" id="ARBA00022679"/>
    </source>
</evidence>
<dbReference type="PANTHER" id="PTHR43522:SF2">
    <property type="entry name" value="TRANSKETOLASE 1-RELATED"/>
    <property type="match status" value="1"/>
</dbReference>
<dbReference type="STRING" id="290397.Adeh_0289"/>
<keyword evidence="7 12" id="KW-0786">Thiamine pyrophosphate</keyword>
<keyword evidence="6 13" id="KW-0460">Magnesium</keyword>
<dbReference type="Gene3D" id="3.40.50.920">
    <property type="match status" value="1"/>
</dbReference>
<feature type="binding site" evidence="12">
    <location>
        <position position="160"/>
    </location>
    <ligand>
        <name>thiamine diphosphate</name>
        <dbReference type="ChEBI" id="CHEBI:58937"/>
    </ligand>
</feature>
<dbReference type="PANTHER" id="PTHR43522">
    <property type="entry name" value="TRANSKETOLASE"/>
    <property type="match status" value="1"/>
</dbReference>
<evidence type="ECO:0000313" key="18">
    <source>
        <dbReference type="Proteomes" id="UP000001935"/>
    </source>
</evidence>
<keyword evidence="4 15" id="KW-0808">Transferase</keyword>
<feature type="binding site" evidence="11">
    <location>
        <position position="385"/>
    </location>
    <ligand>
        <name>substrate</name>
    </ligand>
</feature>
<dbReference type="GO" id="GO:0005829">
    <property type="term" value="C:cytosol"/>
    <property type="evidence" value="ECO:0007669"/>
    <property type="project" value="TreeGrafter"/>
</dbReference>
<dbReference type="eggNOG" id="COG0021">
    <property type="taxonomic scope" value="Bacteria"/>
</dbReference>
<dbReference type="PROSITE" id="PS00801">
    <property type="entry name" value="TRANSKETOLASE_1"/>
    <property type="match status" value="1"/>
</dbReference>
<feature type="binding site" evidence="11">
    <location>
        <position position="462"/>
    </location>
    <ligand>
        <name>substrate</name>
    </ligand>
</feature>
<dbReference type="InterPro" id="IPR005478">
    <property type="entry name" value="Transketolase_bac-like"/>
</dbReference>
<evidence type="ECO:0000256" key="12">
    <source>
        <dbReference type="PIRSR" id="PIRSR605478-3"/>
    </source>
</evidence>
<dbReference type="Pfam" id="PF22613">
    <property type="entry name" value="Transketolase_C_1"/>
    <property type="match status" value="1"/>
</dbReference>